<dbReference type="EMBL" id="AHAT01004552">
    <property type="status" value="NOT_ANNOTATED_CDS"/>
    <property type="molecule type" value="Genomic_DNA"/>
</dbReference>
<evidence type="ECO:0000256" key="6">
    <source>
        <dbReference type="SAM" id="SignalP"/>
    </source>
</evidence>
<dbReference type="InterPro" id="IPR000601">
    <property type="entry name" value="PKD_dom"/>
</dbReference>
<dbReference type="InParanoid" id="W5N0S2"/>
<name>W5N0S2_LEPOC</name>
<dbReference type="InterPro" id="IPR035986">
    <property type="entry name" value="PKD_dom_sf"/>
</dbReference>
<reference evidence="8" key="2">
    <citation type="submission" date="2025-08" db="UniProtKB">
        <authorList>
            <consortium name="Ensembl"/>
        </authorList>
    </citation>
    <scope>IDENTIFICATION</scope>
</reference>
<feature type="transmembrane region" description="Helical" evidence="5">
    <location>
        <begin position="572"/>
        <end position="591"/>
    </location>
</feature>
<sequence>MEPLRLSLCLVSALLVSGANGRKRVRDMVPLGSQTGSVQYPKLEGWSPDTNSWNEKLYPGFKQADLRRGRGRSIVAHLTSDSPALAGSGITFTTTLQFPKCQKEDANGDLVFDRRCRDANGLVRAGGYVYNWTSWIDDYGFGNCTDLSRCNLFPDGKPFPQRYDWRRRSFVYVWHTMGQYYQTCGGSVSSITLNTTNVTLGAGMMEVLVYHKRERRKYSPAATADGIYFVTDKIPLVVNISQKVDRNSSDNVFVKGSDIVFTVQLHDPSHYLRKSAVSYTWDFSDGNRLITHSPVATHAYSAAGNVTVKLTVKAAFPTPCPPPTPTPLGLTSTTPDPTTVCLSQTAEVPTTSALTTEAPATTSTETTPFVTSVTPTTTTVASTTTAEAPTSPAESSSTAATEGTATPAFNSTSAQTAAPAVPWSAGPALQHGSQCLRYVYGSFEVELVIVDGVTAVESIQSHVIEQLSPAQVANITVDFVVKCIGSIPTIACTLISDGTCRTLKGVACEDIAPSESCQLTLQRTFSLAGTYCVNVTLAHPASIAQASTHTVCTSLCIAPVSESSSAQAAETVLIAGTVLVVLFSAVAFVLYRHSREYKLVSKPGQSRAEGIVVSFRQVNSALLPGNEERNPLLQAKPNP</sequence>
<evidence type="ECO:0000313" key="9">
    <source>
        <dbReference type="Proteomes" id="UP000018468"/>
    </source>
</evidence>
<dbReference type="Pfam" id="PF26141">
    <property type="entry name" value="PMEL_NMB_N"/>
    <property type="match status" value="1"/>
</dbReference>
<evidence type="ECO:0000256" key="4">
    <source>
        <dbReference type="SAM" id="MobiDB-lite"/>
    </source>
</evidence>
<feature type="signal peptide" evidence="6">
    <location>
        <begin position="1"/>
        <end position="21"/>
    </location>
</feature>
<evidence type="ECO:0000313" key="8">
    <source>
        <dbReference type="Ensembl" id="ENSLOCP00000014231.1"/>
    </source>
</evidence>
<dbReference type="GO" id="GO:0005178">
    <property type="term" value="F:integrin binding"/>
    <property type="evidence" value="ECO:0000318"/>
    <property type="project" value="GO_Central"/>
</dbReference>
<dbReference type="FunCoup" id="W5N0S2">
    <property type="interactions" value="22"/>
</dbReference>
<dbReference type="PROSITE" id="PS50093">
    <property type="entry name" value="PKD"/>
    <property type="match status" value="1"/>
</dbReference>
<keyword evidence="5" id="KW-0472">Membrane</keyword>
<evidence type="ECO:0000259" key="7">
    <source>
        <dbReference type="PROSITE" id="PS50093"/>
    </source>
</evidence>
<dbReference type="InterPro" id="IPR013783">
    <property type="entry name" value="Ig-like_fold"/>
</dbReference>
<dbReference type="InterPro" id="IPR045219">
    <property type="entry name" value="PKAT"/>
</dbReference>
<dbReference type="InterPro" id="IPR059017">
    <property type="entry name" value="PMEL_NMB_N"/>
</dbReference>
<keyword evidence="1 6" id="KW-0732">Signal</keyword>
<dbReference type="Ensembl" id="ENSLOCT00000014260.1">
    <property type="protein sequence ID" value="ENSLOCP00000014231.1"/>
    <property type="gene ID" value="ENSLOCG00000011583.1"/>
</dbReference>
<dbReference type="GO" id="GO:0005886">
    <property type="term" value="C:plasma membrane"/>
    <property type="evidence" value="ECO:0000318"/>
    <property type="project" value="GO_Central"/>
</dbReference>
<dbReference type="Pfam" id="PF20433">
    <property type="entry name" value="PKAT_KLD"/>
    <property type="match status" value="1"/>
</dbReference>
<accession>W5N0S2</accession>
<dbReference type="Pfam" id="PF00801">
    <property type="entry name" value="PKD"/>
    <property type="match status" value="1"/>
</dbReference>
<reference evidence="8" key="3">
    <citation type="submission" date="2025-09" db="UniProtKB">
        <authorList>
            <consortium name="Ensembl"/>
        </authorList>
    </citation>
    <scope>IDENTIFICATION</scope>
</reference>
<keyword evidence="2" id="KW-0325">Glycoprotein</keyword>
<dbReference type="Gene3D" id="2.60.40.10">
    <property type="entry name" value="Immunoglobulins"/>
    <property type="match status" value="1"/>
</dbReference>
<feature type="domain" description="PKD" evidence="7">
    <location>
        <begin position="275"/>
        <end position="312"/>
    </location>
</feature>
<dbReference type="SUPFAM" id="SSF49299">
    <property type="entry name" value="PKD domain"/>
    <property type="match status" value="1"/>
</dbReference>
<dbReference type="OMA" id="HGWRKWN"/>
<feature type="region of interest" description="Disordered" evidence="4">
    <location>
        <begin position="346"/>
        <end position="406"/>
    </location>
</feature>
<proteinExistence type="inferred from homology"/>
<dbReference type="Proteomes" id="UP000018468">
    <property type="component" value="Linkage group LG11"/>
</dbReference>
<protein>
    <submittedName>
        <fullName evidence="8">Glycoprotein nmb</fullName>
    </submittedName>
</protein>
<dbReference type="EMBL" id="AHAT01004553">
    <property type="status" value="NOT_ANNOTATED_CDS"/>
    <property type="molecule type" value="Genomic_DNA"/>
</dbReference>
<dbReference type="PANTHER" id="PTHR11861:SF11">
    <property type="entry name" value="TRANSMEMBRANE GLYCOPROTEIN NMB"/>
    <property type="match status" value="1"/>
</dbReference>
<evidence type="ECO:0000256" key="3">
    <source>
        <dbReference type="ARBA" id="ARBA00025776"/>
    </source>
</evidence>
<dbReference type="Bgee" id="ENSLOCG00000011583">
    <property type="expression patterns" value="Expressed in camera-type eye and 5 other cell types or tissues"/>
</dbReference>
<dbReference type="InterPro" id="IPR022409">
    <property type="entry name" value="PKD/Chitinase_dom"/>
</dbReference>
<dbReference type="SMART" id="SM00089">
    <property type="entry name" value="PKD"/>
    <property type="match status" value="1"/>
</dbReference>
<dbReference type="STRING" id="7918.ENSLOCP00000014231"/>
<feature type="chain" id="PRO_5004869112" evidence="6">
    <location>
        <begin position="22"/>
        <end position="639"/>
    </location>
</feature>
<dbReference type="InterPro" id="IPR046846">
    <property type="entry name" value="PKAT_KLD"/>
</dbReference>
<evidence type="ECO:0000256" key="2">
    <source>
        <dbReference type="ARBA" id="ARBA00023180"/>
    </source>
</evidence>
<keyword evidence="5" id="KW-1133">Transmembrane helix</keyword>
<organism evidence="8 9">
    <name type="scientific">Lepisosteus oculatus</name>
    <name type="common">Spotted gar</name>
    <dbReference type="NCBI Taxonomy" id="7918"/>
    <lineage>
        <taxon>Eukaryota</taxon>
        <taxon>Metazoa</taxon>
        <taxon>Chordata</taxon>
        <taxon>Craniata</taxon>
        <taxon>Vertebrata</taxon>
        <taxon>Euteleostomi</taxon>
        <taxon>Actinopterygii</taxon>
        <taxon>Neopterygii</taxon>
        <taxon>Holostei</taxon>
        <taxon>Semionotiformes</taxon>
        <taxon>Lepisosteidae</taxon>
        <taxon>Lepisosteus</taxon>
    </lineage>
</organism>
<reference evidence="9" key="1">
    <citation type="submission" date="2011-12" db="EMBL/GenBank/DDBJ databases">
        <title>The Draft Genome of Lepisosteus oculatus.</title>
        <authorList>
            <consortium name="The Broad Institute Genome Assembly &amp; Analysis Group"/>
            <consortium name="Computational R&amp;D Group"/>
            <consortium name="and Sequencing Platform"/>
            <person name="Di Palma F."/>
            <person name="Alfoldi J."/>
            <person name="Johnson J."/>
            <person name="Berlin A."/>
            <person name="Gnerre S."/>
            <person name="Jaffe D."/>
            <person name="MacCallum I."/>
            <person name="Young S."/>
            <person name="Walker B.J."/>
            <person name="Lander E.S."/>
            <person name="Lindblad-Toh K."/>
        </authorList>
    </citation>
    <scope>NUCLEOTIDE SEQUENCE [LARGE SCALE GENOMIC DNA]</scope>
</reference>
<dbReference type="GO" id="GO:0007155">
    <property type="term" value="P:cell adhesion"/>
    <property type="evidence" value="ECO:0000318"/>
    <property type="project" value="GO_Central"/>
</dbReference>
<dbReference type="PANTHER" id="PTHR11861">
    <property type="entry name" value="MELANOCYTE PROTEIN PMEL 17-RELATED"/>
    <property type="match status" value="1"/>
</dbReference>
<feature type="compositionally biased region" description="Low complexity" evidence="4">
    <location>
        <begin position="349"/>
        <end position="406"/>
    </location>
</feature>
<keyword evidence="5" id="KW-0812">Transmembrane</keyword>
<evidence type="ECO:0000256" key="5">
    <source>
        <dbReference type="SAM" id="Phobius"/>
    </source>
</evidence>
<dbReference type="AlphaFoldDB" id="W5N0S2"/>
<dbReference type="CDD" id="cd00146">
    <property type="entry name" value="PKD"/>
    <property type="match status" value="1"/>
</dbReference>
<dbReference type="HOGENOM" id="CLU_017264_0_0_1"/>
<keyword evidence="9" id="KW-1185">Reference proteome</keyword>
<comment type="similarity">
    <text evidence="3">Belongs to the PMEL/NMB family.</text>
</comment>
<evidence type="ECO:0000256" key="1">
    <source>
        <dbReference type="ARBA" id="ARBA00022729"/>
    </source>
</evidence>
<dbReference type="eggNOG" id="ENOG502QVWX">
    <property type="taxonomic scope" value="Eukaryota"/>
</dbReference>
<dbReference type="GeneTree" id="ENSGT00950000183188"/>